<evidence type="ECO:0000313" key="4">
    <source>
        <dbReference type="EMBL" id="OJJ07868.1"/>
    </source>
</evidence>
<dbReference type="PRINTS" id="PR00080">
    <property type="entry name" value="SDRFAMILY"/>
</dbReference>
<dbReference type="AlphaFoldDB" id="A0A1L9Q2A6"/>
<comment type="similarity">
    <text evidence="1 3">Belongs to the short-chain dehydrogenases/reductases (SDR) family.</text>
</comment>
<dbReference type="STRING" id="1036611.A0A1L9Q2A6"/>
<keyword evidence="5" id="KW-1185">Reference proteome</keyword>
<dbReference type="SUPFAM" id="SSF51735">
    <property type="entry name" value="NAD(P)-binding Rossmann-fold domains"/>
    <property type="match status" value="1"/>
</dbReference>
<dbReference type="RefSeq" id="XP_040673630.1">
    <property type="nucleotide sequence ID" value="XM_040813693.1"/>
</dbReference>
<name>A0A1L9Q2A6_ASPVE</name>
<dbReference type="PANTHER" id="PTHR43669">
    <property type="entry name" value="5-KETO-D-GLUCONATE 5-REDUCTASE"/>
    <property type="match status" value="1"/>
</dbReference>
<evidence type="ECO:0000313" key="5">
    <source>
        <dbReference type="Proteomes" id="UP000184073"/>
    </source>
</evidence>
<gene>
    <name evidence="4" type="ORF">ASPVEDRAFT_47062</name>
</gene>
<reference evidence="5" key="1">
    <citation type="journal article" date="2017" name="Genome Biol.">
        <title>Comparative genomics reveals high biological diversity and specific adaptations in the industrially and medically important fungal genus Aspergillus.</title>
        <authorList>
            <person name="de Vries R.P."/>
            <person name="Riley R."/>
            <person name="Wiebenga A."/>
            <person name="Aguilar-Osorio G."/>
            <person name="Amillis S."/>
            <person name="Uchima C.A."/>
            <person name="Anderluh G."/>
            <person name="Asadollahi M."/>
            <person name="Askin M."/>
            <person name="Barry K."/>
            <person name="Battaglia E."/>
            <person name="Bayram O."/>
            <person name="Benocci T."/>
            <person name="Braus-Stromeyer S.A."/>
            <person name="Caldana C."/>
            <person name="Canovas D."/>
            <person name="Cerqueira G.C."/>
            <person name="Chen F."/>
            <person name="Chen W."/>
            <person name="Choi C."/>
            <person name="Clum A."/>
            <person name="Dos Santos R.A."/>
            <person name="Damasio A.R."/>
            <person name="Diallinas G."/>
            <person name="Emri T."/>
            <person name="Fekete E."/>
            <person name="Flipphi M."/>
            <person name="Freyberg S."/>
            <person name="Gallo A."/>
            <person name="Gournas C."/>
            <person name="Habgood R."/>
            <person name="Hainaut M."/>
            <person name="Harispe M.L."/>
            <person name="Henrissat B."/>
            <person name="Hilden K.S."/>
            <person name="Hope R."/>
            <person name="Hossain A."/>
            <person name="Karabika E."/>
            <person name="Karaffa L."/>
            <person name="Karanyi Z."/>
            <person name="Krasevec N."/>
            <person name="Kuo A."/>
            <person name="Kusch H."/>
            <person name="LaButti K."/>
            <person name="Lagendijk E.L."/>
            <person name="Lapidus A."/>
            <person name="Levasseur A."/>
            <person name="Lindquist E."/>
            <person name="Lipzen A."/>
            <person name="Logrieco A.F."/>
            <person name="MacCabe A."/>
            <person name="Maekelae M.R."/>
            <person name="Malavazi I."/>
            <person name="Melin P."/>
            <person name="Meyer V."/>
            <person name="Mielnichuk N."/>
            <person name="Miskei M."/>
            <person name="Molnar A.P."/>
            <person name="Mule G."/>
            <person name="Ngan C.Y."/>
            <person name="Orejas M."/>
            <person name="Orosz E."/>
            <person name="Ouedraogo J.P."/>
            <person name="Overkamp K.M."/>
            <person name="Park H.-S."/>
            <person name="Perrone G."/>
            <person name="Piumi F."/>
            <person name="Punt P.J."/>
            <person name="Ram A.F."/>
            <person name="Ramon A."/>
            <person name="Rauscher S."/>
            <person name="Record E."/>
            <person name="Riano-Pachon D.M."/>
            <person name="Robert V."/>
            <person name="Roehrig J."/>
            <person name="Ruller R."/>
            <person name="Salamov A."/>
            <person name="Salih N.S."/>
            <person name="Samson R.A."/>
            <person name="Sandor E."/>
            <person name="Sanguinetti M."/>
            <person name="Schuetze T."/>
            <person name="Sepcic K."/>
            <person name="Shelest E."/>
            <person name="Sherlock G."/>
            <person name="Sophianopoulou V."/>
            <person name="Squina F.M."/>
            <person name="Sun H."/>
            <person name="Susca A."/>
            <person name="Todd R.B."/>
            <person name="Tsang A."/>
            <person name="Unkles S.E."/>
            <person name="van de Wiele N."/>
            <person name="van Rossen-Uffink D."/>
            <person name="Oliveira J.V."/>
            <person name="Vesth T.C."/>
            <person name="Visser J."/>
            <person name="Yu J.-H."/>
            <person name="Zhou M."/>
            <person name="Andersen M.R."/>
            <person name="Archer D.B."/>
            <person name="Baker S.E."/>
            <person name="Benoit I."/>
            <person name="Brakhage A.A."/>
            <person name="Braus G.H."/>
            <person name="Fischer R."/>
            <person name="Frisvad J.C."/>
            <person name="Goldman G.H."/>
            <person name="Houbraken J."/>
            <person name="Oakley B."/>
            <person name="Pocsi I."/>
            <person name="Scazzocchio C."/>
            <person name="Seiboth B."/>
            <person name="vanKuyk P.A."/>
            <person name="Wortman J."/>
            <person name="Dyer P.S."/>
            <person name="Grigoriev I.V."/>
        </authorList>
    </citation>
    <scope>NUCLEOTIDE SEQUENCE [LARGE SCALE GENOMIC DNA]</scope>
    <source>
        <strain evidence="5">CBS 583.65</strain>
    </source>
</reference>
<proteinExistence type="inferred from homology"/>
<dbReference type="GO" id="GO:0016491">
    <property type="term" value="F:oxidoreductase activity"/>
    <property type="evidence" value="ECO:0007669"/>
    <property type="project" value="UniProtKB-KW"/>
</dbReference>
<dbReference type="InterPro" id="IPR002347">
    <property type="entry name" value="SDR_fam"/>
</dbReference>
<dbReference type="Proteomes" id="UP000184073">
    <property type="component" value="Unassembled WGS sequence"/>
</dbReference>
<organism evidence="4 5">
    <name type="scientific">Aspergillus versicolor CBS 583.65</name>
    <dbReference type="NCBI Taxonomy" id="1036611"/>
    <lineage>
        <taxon>Eukaryota</taxon>
        <taxon>Fungi</taxon>
        <taxon>Dikarya</taxon>
        <taxon>Ascomycota</taxon>
        <taxon>Pezizomycotina</taxon>
        <taxon>Eurotiomycetes</taxon>
        <taxon>Eurotiomycetidae</taxon>
        <taxon>Eurotiales</taxon>
        <taxon>Aspergillaceae</taxon>
        <taxon>Aspergillus</taxon>
        <taxon>Aspergillus subgen. Nidulantes</taxon>
    </lineage>
</organism>
<dbReference type="GeneID" id="63729204"/>
<evidence type="ECO:0000256" key="2">
    <source>
        <dbReference type="ARBA" id="ARBA00023002"/>
    </source>
</evidence>
<protein>
    <submittedName>
        <fullName evidence="4">Uncharacterized protein</fullName>
    </submittedName>
</protein>
<dbReference type="PANTHER" id="PTHR43669:SF3">
    <property type="entry name" value="ALCOHOL DEHYDROGENASE, PUTATIVE (AFU_ORTHOLOGUE AFUA_3G03445)-RELATED"/>
    <property type="match status" value="1"/>
</dbReference>
<dbReference type="Gene3D" id="3.40.50.720">
    <property type="entry name" value="NAD(P)-binding Rossmann-like Domain"/>
    <property type="match status" value="1"/>
</dbReference>
<keyword evidence="2" id="KW-0560">Oxidoreductase</keyword>
<evidence type="ECO:0000256" key="1">
    <source>
        <dbReference type="ARBA" id="ARBA00006484"/>
    </source>
</evidence>
<dbReference type="CDD" id="cd05233">
    <property type="entry name" value="SDR_c"/>
    <property type="match status" value="1"/>
</dbReference>
<evidence type="ECO:0000256" key="3">
    <source>
        <dbReference type="RuleBase" id="RU000363"/>
    </source>
</evidence>
<dbReference type="VEuPathDB" id="FungiDB:ASPVEDRAFT_47062"/>
<sequence length="270" mass="28945">MSHYNGKIAVVTGAARGIGRAVACEFAAAGAVVVLADIELEAQEATVSQLQKEGHKAFAYFCDVTSDDSVSSFASAVLKEVGCPDIIYNNAAIMHTGSILNAPIDNIRKDLDVNVLGYIRVVQQFLPSMVSRGSGWIINTASPNAFVPPPAVAENLMSYCITKAAEVSLSQSMAVTLVPKGIDVSVVFPDITHTEAVNELSGTASDEFHAAIPGFMQSQGRPPADVAAQLVRDLRPDKFFINAYAGFEKMLTVWADRKLDPAYDYFGEHK</sequence>
<dbReference type="InterPro" id="IPR036291">
    <property type="entry name" value="NAD(P)-bd_dom_sf"/>
</dbReference>
<accession>A0A1L9Q2A6</accession>
<dbReference type="EMBL" id="KV878138">
    <property type="protein sequence ID" value="OJJ07868.1"/>
    <property type="molecule type" value="Genomic_DNA"/>
</dbReference>
<dbReference type="PRINTS" id="PR00081">
    <property type="entry name" value="GDHRDH"/>
</dbReference>
<dbReference type="OrthoDB" id="5840532at2759"/>
<dbReference type="Pfam" id="PF00106">
    <property type="entry name" value="adh_short"/>
    <property type="match status" value="1"/>
</dbReference>